<dbReference type="PIRSF" id="PIRSF018637">
    <property type="entry name" value="TrmK"/>
    <property type="match status" value="1"/>
</dbReference>
<evidence type="ECO:0000313" key="3">
    <source>
        <dbReference type="Proteomes" id="UP000234849"/>
    </source>
</evidence>
<gene>
    <name evidence="1" type="ORF">CDL18_00415</name>
    <name evidence="2" type="ORF">CDL26_04960</name>
</gene>
<evidence type="ECO:0000313" key="1">
    <source>
        <dbReference type="EMBL" id="PLT58092.1"/>
    </source>
</evidence>
<dbReference type="InterPro" id="IPR006901">
    <property type="entry name" value="TrmK"/>
</dbReference>
<dbReference type="Pfam" id="PF12847">
    <property type="entry name" value="Methyltransf_18"/>
    <property type="match status" value="1"/>
</dbReference>
<dbReference type="RefSeq" id="WP_101870347.1">
    <property type="nucleotide sequence ID" value="NZ_CAXULC010000001.1"/>
</dbReference>
<sequence length="236" mass="27142">MRNELSKRLQAVADLVTVRGCVADIGTDHAYIPIYLTEHKKVKKAFAMDVNEGPLIRAEEHVKEAGLKEQIKMRRSDGLEKLSPGEVEAVIIAGMGGGLVMRILTEGQAVAETLQECILQPQSEIAKVREFLQQNGYQIVQEEMVLDEGKYYPMMRVVPSKESEREKWDETQLRYGKLLLEMRHPILEQYLKREEQLKAEILEKLDHQRGEHIAKRQAELKEELVCIRKGLKYYAV</sequence>
<evidence type="ECO:0000313" key="4">
    <source>
        <dbReference type="Proteomes" id="UP000234891"/>
    </source>
</evidence>
<dbReference type="Proteomes" id="UP000234849">
    <property type="component" value="Unassembled WGS sequence"/>
</dbReference>
<dbReference type="PANTHER" id="PTHR38451">
    <property type="entry name" value="TRNA (ADENINE(22)-N(1))-METHYLTRANSFERASE"/>
    <property type="match status" value="1"/>
</dbReference>
<dbReference type="AlphaFoldDB" id="A0A2N5PF01"/>
<keyword evidence="2" id="KW-0489">Methyltransferase</keyword>
<dbReference type="PANTHER" id="PTHR38451:SF1">
    <property type="entry name" value="TRNA (ADENINE(22)-N(1))-METHYLTRANSFERASE"/>
    <property type="match status" value="1"/>
</dbReference>
<dbReference type="SUPFAM" id="SSF53335">
    <property type="entry name" value="S-adenosyl-L-methionine-dependent methyltransferases"/>
    <property type="match status" value="1"/>
</dbReference>
<dbReference type="Gene3D" id="3.40.50.150">
    <property type="entry name" value="Vaccinia Virus protein VP39"/>
    <property type="match status" value="1"/>
</dbReference>
<keyword evidence="2" id="KW-0808">Transferase</keyword>
<name>A0A2N5PF01_MEDGN</name>
<accession>A0A2N5PF01</accession>
<protein>
    <submittedName>
        <fullName evidence="2">SAM-dependent methyltransferase</fullName>
    </submittedName>
</protein>
<dbReference type="GO" id="GO:0032259">
    <property type="term" value="P:methylation"/>
    <property type="evidence" value="ECO:0007669"/>
    <property type="project" value="UniProtKB-KW"/>
</dbReference>
<dbReference type="Proteomes" id="UP000234891">
    <property type="component" value="Unassembled WGS sequence"/>
</dbReference>
<dbReference type="EMBL" id="NIHS01000006">
    <property type="protein sequence ID" value="PLT73653.1"/>
    <property type="molecule type" value="Genomic_DNA"/>
</dbReference>
<evidence type="ECO:0000313" key="2">
    <source>
        <dbReference type="EMBL" id="PLT73653.1"/>
    </source>
</evidence>
<dbReference type="EMBL" id="NIHM01000001">
    <property type="protein sequence ID" value="PLT58092.1"/>
    <property type="molecule type" value="Genomic_DNA"/>
</dbReference>
<dbReference type="InterPro" id="IPR029063">
    <property type="entry name" value="SAM-dependent_MTases_sf"/>
</dbReference>
<proteinExistence type="predicted"/>
<reference evidence="3 4" key="1">
    <citation type="journal article" date="2017" name="Genome Med.">
        <title>A novel Ruminococcus gnavus clade enriched in inflammatory bowel disease patients.</title>
        <authorList>
            <person name="Hall A.B."/>
            <person name="Yassour M."/>
            <person name="Sauk J."/>
            <person name="Garner A."/>
            <person name="Jiang X."/>
            <person name="Arthur T."/>
            <person name="Lagoudas G.K."/>
            <person name="Vatanen T."/>
            <person name="Fornelos N."/>
            <person name="Wilson R."/>
            <person name="Bertha M."/>
            <person name="Cohen M."/>
            <person name="Garber J."/>
            <person name="Khalili H."/>
            <person name="Gevers D."/>
            <person name="Ananthakrishnan A.N."/>
            <person name="Kugathasan S."/>
            <person name="Lander E.S."/>
            <person name="Blainey P."/>
            <person name="Vlamakis H."/>
            <person name="Xavier R.J."/>
            <person name="Huttenhower C."/>
        </authorList>
    </citation>
    <scope>NUCLEOTIDE SEQUENCE [LARGE SCALE GENOMIC DNA]</scope>
    <source>
        <strain evidence="1 3">RJX1118</strain>
        <strain evidence="2 4">RJX1124</strain>
    </source>
</reference>
<organism evidence="2 4">
    <name type="scientific">Mediterraneibacter gnavus</name>
    <name type="common">Ruminococcus gnavus</name>
    <dbReference type="NCBI Taxonomy" id="33038"/>
    <lineage>
        <taxon>Bacteria</taxon>
        <taxon>Bacillati</taxon>
        <taxon>Bacillota</taxon>
        <taxon>Clostridia</taxon>
        <taxon>Lachnospirales</taxon>
        <taxon>Lachnospiraceae</taxon>
        <taxon>Mediterraneibacter</taxon>
    </lineage>
</organism>
<dbReference type="GO" id="GO:0160105">
    <property type="term" value="F:tRNA (adenine(22)-N1)-methyltransferase activity"/>
    <property type="evidence" value="ECO:0007669"/>
    <property type="project" value="InterPro"/>
</dbReference>
<comment type="caution">
    <text evidence="2">The sequence shown here is derived from an EMBL/GenBank/DDBJ whole genome shotgun (WGS) entry which is preliminary data.</text>
</comment>